<proteinExistence type="predicted"/>
<organism evidence="1 2">
    <name type="scientific">Granulicella arctica</name>
    <dbReference type="NCBI Taxonomy" id="940613"/>
    <lineage>
        <taxon>Bacteria</taxon>
        <taxon>Pseudomonadati</taxon>
        <taxon>Acidobacteriota</taxon>
        <taxon>Terriglobia</taxon>
        <taxon>Terriglobales</taxon>
        <taxon>Acidobacteriaceae</taxon>
        <taxon>Granulicella</taxon>
    </lineage>
</organism>
<comment type="caution">
    <text evidence="1">The sequence shown here is derived from an EMBL/GenBank/DDBJ whole genome shotgun (WGS) entry which is preliminary data.</text>
</comment>
<dbReference type="AlphaFoldDB" id="A0A7Y9PEX1"/>
<dbReference type="Proteomes" id="UP000589520">
    <property type="component" value="Unassembled WGS sequence"/>
</dbReference>
<evidence type="ECO:0000313" key="1">
    <source>
        <dbReference type="EMBL" id="NYF78653.1"/>
    </source>
</evidence>
<gene>
    <name evidence="1" type="ORF">HDF17_000940</name>
</gene>
<protein>
    <submittedName>
        <fullName evidence="1">Uncharacterized protein</fullName>
    </submittedName>
</protein>
<dbReference type="RefSeq" id="WP_179488240.1">
    <property type="nucleotide sequence ID" value="NZ_JACCCW010000001.1"/>
</dbReference>
<dbReference type="EMBL" id="JACCCW010000001">
    <property type="protein sequence ID" value="NYF78653.1"/>
    <property type="molecule type" value="Genomic_DNA"/>
</dbReference>
<accession>A0A7Y9PEX1</accession>
<name>A0A7Y9PEX1_9BACT</name>
<sequence length="251" mass="28478">MALSTKSETAKEHLFEAVVLKVAELWHAYLVPLPKLPLAIEKRPELLQYMQQFLKILSAEMTYERSVFLQLDELHQDNAIRNISRYGRQWSPQMGLGLLPEAPPPRYWTTEDLLERDYTSTIPALMHSVMHLDTDNAGTKSACEVMTGTAGLIQVLHTCNAAQLLQGWFDVFQPTIQEEGLAAYPLYLPLISGTCIANCTSENLDRWMADAQIYIRESAEDKGILILSRFNLEKLLEKTKKRLDETIPASV</sequence>
<keyword evidence="2" id="KW-1185">Reference proteome</keyword>
<evidence type="ECO:0000313" key="2">
    <source>
        <dbReference type="Proteomes" id="UP000589520"/>
    </source>
</evidence>
<reference evidence="1 2" key="1">
    <citation type="submission" date="2020-07" db="EMBL/GenBank/DDBJ databases">
        <title>Genomic Encyclopedia of Type Strains, Phase IV (KMG-V): Genome sequencing to study the core and pangenomes of soil and plant-associated prokaryotes.</title>
        <authorList>
            <person name="Whitman W."/>
        </authorList>
    </citation>
    <scope>NUCLEOTIDE SEQUENCE [LARGE SCALE GENOMIC DNA]</scope>
    <source>
        <strain evidence="1 2">X4EP2</strain>
    </source>
</reference>